<gene>
    <name evidence="11" type="ORF">ACFSCZ_13445</name>
</gene>
<organism evidence="11 12">
    <name type="scientific">Siminovitchia sediminis</name>
    <dbReference type="NCBI Taxonomy" id="1274353"/>
    <lineage>
        <taxon>Bacteria</taxon>
        <taxon>Bacillati</taxon>
        <taxon>Bacillota</taxon>
        <taxon>Bacilli</taxon>
        <taxon>Bacillales</taxon>
        <taxon>Bacillaceae</taxon>
        <taxon>Siminovitchia</taxon>
    </lineage>
</organism>
<keyword evidence="7" id="KW-0449">Lipoprotein</keyword>
<feature type="signal peptide" evidence="8">
    <location>
        <begin position="1"/>
        <end position="23"/>
    </location>
</feature>
<evidence type="ECO:0000256" key="5">
    <source>
        <dbReference type="ARBA" id="ARBA00023136"/>
    </source>
</evidence>
<comment type="similarity">
    <text evidence="2">Belongs to the GerABKC lipoprotein family.</text>
</comment>
<evidence type="ECO:0000256" key="3">
    <source>
        <dbReference type="ARBA" id="ARBA00022544"/>
    </source>
</evidence>
<dbReference type="InterPro" id="IPR008844">
    <property type="entry name" value="Spore_GerAC-like"/>
</dbReference>
<dbReference type="NCBIfam" id="TIGR02887">
    <property type="entry name" value="spore_ger_x_C"/>
    <property type="match status" value="1"/>
</dbReference>
<dbReference type="InterPro" id="IPR046953">
    <property type="entry name" value="Spore_GerAC-like_C"/>
</dbReference>
<dbReference type="PROSITE" id="PS51257">
    <property type="entry name" value="PROKAR_LIPOPROTEIN"/>
    <property type="match status" value="1"/>
</dbReference>
<dbReference type="RefSeq" id="WP_380774523.1">
    <property type="nucleotide sequence ID" value="NZ_JBHUEO010000041.1"/>
</dbReference>
<keyword evidence="4 8" id="KW-0732">Signal</keyword>
<dbReference type="InterPro" id="IPR038501">
    <property type="entry name" value="Spore_GerAC_C_sf"/>
</dbReference>
<evidence type="ECO:0000256" key="6">
    <source>
        <dbReference type="ARBA" id="ARBA00023139"/>
    </source>
</evidence>
<evidence type="ECO:0000256" key="2">
    <source>
        <dbReference type="ARBA" id="ARBA00007886"/>
    </source>
</evidence>
<dbReference type="EMBL" id="JBHUEO010000041">
    <property type="protein sequence ID" value="MFD1707726.1"/>
    <property type="molecule type" value="Genomic_DNA"/>
</dbReference>
<dbReference type="Pfam" id="PF25198">
    <property type="entry name" value="Spore_GerAC_N"/>
    <property type="match status" value="1"/>
</dbReference>
<evidence type="ECO:0000313" key="12">
    <source>
        <dbReference type="Proteomes" id="UP001597301"/>
    </source>
</evidence>
<evidence type="ECO:0000256" key="1">
    <source>
        <dbReference type="ARBA" id="ARBA00004635"/>
    </source>
</evidence>
<evidence type="ECO:0000259" key="10">
    <source>
        <dbReference type="Pfam" id="PF25198"/>
    </source>
</evidence>
<dbReference type="Proteomes" id="UP001597301">
    <property type="component" value="Unassembled WGS sequence"/>
</dbReference>
<sequence length="391" mass="43465">MIKKLHKCLCCFLAVLLLSGCWDVINIEERGFVIGAAIDLADKANTGENTQLTLTNQFAVPPGLGTPGQEGSGDGKAYLNLSASGESIYAIAQEMANQTSKLPFFEHLKVVIISEEVASRPQLFADVMDVFIRNRDTRRGIKVLIAKGKAKDILNIQPENEKLPARYIDKILQNSLTITGEMKPVRIGDIHEYLLTKNSFILSEVTADHKKIKLEGGAVYKGDSGRLTGRLEREEMLGVDLITGEKVQGPIVVNYKNQLTTYLIEEANSKVKIIAKDPENIDIAVTIELEGEIEETFGTGKFEDPVVIQNAEKEIAAKVRNISNETIQKVQREFEADIFGFGNHLKKFHPDTWEKINKDWEHGENYFAKSHVNVTVKAKVRTDGVVNKSGK</sequence>
<accession>A0ABW4KLS5</accession>
<name>A0ABW4KLS5_9BACI</name>
<dbReference type="Pfam" id="PF05504">
    <property type="entry name" value="Spore_GerAC"/>
    <property type="match status" value="1"/>
</dbReference>
<evidence type="ECO:0000256" key="4">
    <source>
        <dbReference type="ARBA" id="ARBA00022729"/>
    </source>
</evidence>
<proteinExistence type="inferred from homology"/>
<dbReference type="Gene3D" id="3.30.300.210">
    <property type="entry name" value="Nutrient germinant receptor protein C, domain 3"/>
    <property type="match status" value="1"/>
</dbReference>
<protein>
    <submittedName>
        <fullName evidence="11">Ger(X)C family spore germination protein</fullName>
    </submittedName>
</protein>
<feature type="domain" description="Spore germination protein N-terminal" evidence="10">
    <location>
        <begin position="24"/>
        <end position="206"/>
    </location>
</feature>
<keyword evidence="5" id="KW-0472">Membrane</keyword>
<evidence type="ECO:0000256" key="8">
    <source>
        <dbReference type="SAM" id="SignalP"/>
    </source>
</evidence>
<dbReference type="InterPro" id="IPR057336">
    <property type="entry name" value="GerAC_N"/>
</dbReference>
<evidence type="ECO:0000313" key="11">
    <source>
        <dbReference type="EMBL" id="MFD1707726.1"/>
    </source>
</evidence>
<feature type="domain" description="Spore germination GerAC-like C-terminal" evidence="9">
    <location>
        <begin position="216"/>
        <end position="384"/>
    </location>
</feature>
<keyword evidence="3" id="KW-0309">Germination</keyword>
<dbReference type="PANTHER" id="PTHR35789">
    <property type="entry name" value="SPORE GERMINATION PROTEIN B3"/>
    <property type="match status" value="1"/>
</dbReference>
<comment type="subcellular location">
    <subcellularLocation>
        <location evidence="1">Membrane</location>
        <topology evidence="1">Lipid-anchor</topology>
    </subcellularLocation>
</comment>
<reference evidence="12" key="1">
    <citation type="journal article" date="2019" name="Int. J. Syst. Evol. Microbiol.">
        <title>The Global Catalogue of Microorganisms (GCM) 10K type strain sequencing project: providing services to taxonomists for standard genome sequencing and annotation.</title>
        <authorList>
            <consortium name="The Broad Institute Genomics Platform"/>
            <consortium name="The Broad Institute Genome Sequencing Center for Infectious Disease"/>
            <person name="Wu L."/>
            <person name="Ma J."/>
        </authorList>
    </citation>
    <scope>NUCLEOTIDE SEQUENCE [LARGE SCALE GENOMIC DNA]</scope>
    <source>
        <strain evidence="12">CGMCC 1.12295</strain>
    </source>
</reference>
<evidence type="ECO:0000256" key="7">
    <source>
        <dbReference type="ARBA" id="ARBA00023288"/>
    </source>
</evidence>
<dbReference type="PANTHER" id="PTHR35789:SF1">
    <property type="entry name" value="SPORE GERMINATION PROTEIN B3"/>
    <property type="match status" value="1"/>
</dbReference>
<feature type="chain" id="PRO_5045929644" evidence="8">
    <location>
        <begin position="24"/>
        <end position="391"/>
    </location>
</feature>
<keyword evidence="12" id="KW-1185">Reference proteome</keyword>
<comment type="caution">
    <text evidence="11">The sequence shown here is derived from an EMBL/GenBank/DDBJ whole genome shotgun (WGS) entry which is preliminary data.</text>
</comment>
<keyword evidence="6" id="KW-0564">Palmitate</keyword>
<evidence type="ECO:0000259" key="9">
    <source>
        <dbReference type="Pfam" id="PF05504"/>
    </source>
</evidence>